<dbReference type="HOGENOM" id="CLU_3317926_0_0_9"/>
<evidence type="ECO:0000313" key="2">
    <source>
        <dbReference type="Proteomes" id="UP000004826"/>
    </source>
</evidence>
<comment type="caution">
    <text evidence="1">The sequence shown here is derived from an EMBL/GenBank/DDBJ whole genome shotgun (WGS) entry which is preliminary data.</text>
</comment>
<dbReference type="AlphaFoldDB" id="F2CH92"/>
<organism evidence="1 2">
    <name type="scientific">Streptococcus sanguinis SK408</name>
    <dbReference type="NCBI Taxonomy" id="888818"/>
    <lineage>
        <taxon>Bacteria</taxon>
        <taxon>Bacillati</taxon>
        <taxon>Bacillota</taxon>
        <taxon>Bacilli</taxon>
        <taxon>Lactobacillales</taxon>
        <taxon>Streptococcaceae</taxon>
        <taxon>Streptococcus</taxon>
    </lineage>
</organism>
<proteinExistence type="predicted"/>
<dbReference type="EMBL" id="AFBE01000012">
    <property type="protein sequence ID" value="EGF17647.1"/>
    <property type="molecule type" value="Genomic_DNA"/>
</dbReference>
<name>F2CH92_STRSA</name>
<dbReference type="Proteomes" id="UP000004826">
    <property type="component" value="Unassembled WGS sequence"/>
</dbReference>
<sequence length="39" mass="4286">MLEILSITSTILNLVVEALAFYESCKPMPKMAIKTSDIA</sequence>
<protein>
    <submittedName>
        <fullName evidence="1">Uncharacterized protein</fullName>
    </submittedName>
</protein>
<accession>F2CH92</accession>
<evidence type="ECO:0000313" key="1">
    <source>
        <dbReference type="EMBL" id="EGF17647.1"/>
    </source>
</evidence>
<gene>
    <name evidence="1" type="ORF">HMPREF9391_2158</name>
</gene>
<reference evidence="1 2" key="1">
    <citation type="submission" date="2011-02" db="EMBL/GenBank/DDBJ databases">
        <authorList>
            <person name="Muzny D."/>
            <person name="Qin X."/>
            <person name="Deng J."/>
            <person name="Jiang H."/>
            <person name="Liu Y."/>
            <person name="Qu J."/>
            <person name="Song X.-Z."/>
            <person name="Zhang L."/>
            <person name="Thornton R."/>
            <person name="Coyle M."/>
            <person name="Francisco L."/>
            <person name="Jackson L."/>
            <person name="Javaid M."/>
            <person name="Korchina V."/>
            <person name="Kovar C."/>
            <person name="Mata R."/>
            <person name="Mathew T."/>
            <person name="Ngo R."/>
            <person name="Nguyen L."/>
            <person name="Nguyen N."/>
            <person name="Okwuonu G."/>
            <person name="Ongeri F."/>
            <person name="Pham C."/>
            <person name="Simmons D."/>
            <person name="Wilczek-Boney K."/>
            <person name="Hale W."/>
            <person name="Jakkamsetti A."/>
            <person name="Pham P."/>
            <person name="Ruth R."/>
            <person name="San Lucas F."/>
            <person name="Warren J."/>
            <person name="Zhang J."/>
            <person name="Zhao Z."/>
            <person name="Zhou C."/>
            <person name="Zhu D."/>
            <person name="Lee S."/>
            <person name="Bess C."/>
            <person name="Blankenburg K."/>
            <person name="Forbes L."/>
            <person name="Fu Q."/>
            <person name="Gubbala S."/>
            <person name="Hirani K."/>
            <person name="Jayaseelan J.C."/>
            <person name="Lara F."/>
            <person name="Munidasa M."/>
            <person name="Palculict T."/>
            <person name="Patil S."/>
            <person name="Pu L.-L."/>
            <person name="Saada N."/>
            <person name="Tang L."/>
            <person name="Weissenberger G."/>
            <person name="Zhu Y."/>
            <person name="Hemphill L."/>
            <person name="Shang Y."/>
            <person name="Youmans B."/>
            <person name="Ayvaz T."/>
            <person name="Ross M."/>
            <person name="Santibanez J."/>
            <person name="Aqrawi P."/>
            <person name="Gross S."/>
            <person name="Joshi V."/>
            <person name="Fowler G."/>
            <person name="Nazareth L."/>
            <person name="Reid J."/>
            <person name="Worley K."/>
            <person name="Petrosino J."/>
            <person name="Highlander S."/>
            <person name="Gibbs R."/>
        </authorList>
    </citation>
    <scope>NUCLEOTIDE SEQUENCE [LARGE SCALE GENOMIC DNA]</scope>
    <source>
        <strain evidence="1 2">SK408</strain>
    </source>
</reference>